<dbReference type="EMBL" id="JAZGSY010000049">
    <property type="protein sequence ID" value="KAL1842233.1"/>
    <property type="molecule type" value="Genomic_DNA"/>
</dbReference>
<feature type="compositionally biased region" description="Pro residues" evidence="1">
    <location>
        <begin position="103"/>
        <end position="112"/>
    </location>
</feature>
<sequence length="151" mass="16804">MGSFAAGRPPARGKERWKMSSSSSFSTSSGSPCSHSTRLRPPSPSIPCPHHPNKLPLPSWRPSRSVEPLLHTRNASSRAQPPRLHPPDELHDVILQSRASLLSPPPSPPPPSLFNARSRGWPFDHETQRRGLRESTHYDTLLVLILFSLFL</sequence>
<proteinExistence type="predicted"/>
<evidence type="ECO:0000313" key="3">
    <source>
        <dbReference type="Proteomes" id="UP001583172"/>
    </source>
</evidence>
<keyword evidence="3" id="KW-1185">Reference proteome</keyword>
<protein>
    <submittedName>
        <fullName evidence="2">Uncharacterized protein</fullName>
    </submittedName>
</protein>
<feature type="region of interest" description="Disordered" evidence="1">
    <location>
        <begin position="1"/>
        <end position="119"/>
    </location>
</feature>
<dbReference type="Proteomes" id="UP001583172">
    <property type="component" value="Unassembled WGS sequence"/>
</dbReference>
<gene>
    <name evidence="2" type="ORF">VTJ49DRAFT_5711</name>
</gene>
<evidence type="ECO:0000256" key="1">
    <source>
        <dbReference type="SAM" id="MobiDB-lite"/>
    </source>
</evidence>
<feature type="compositionally biased region" description="Pro residues" evidence="1">
    <location>
        <begin position="41"/>
        <end position="50"/>
    </location>
</feature>
<feature type="compositionally biased region" description="Low complexity" evidence="1">
    <location>
        <begin position="20"/>
        <end position="36"/>
    </location>
</feature>
<name>A0ABR3VKL6_HUMIN</name>
<evidence type="ECO:0000313" key="2">
    <source>
        <dbReference type="EMBL" id="KAL1842233.1"/>
    </source>
</evidence>
<accession>A0ABR3VKL6</accession>
<comment type="caution">
    <text evidence="2">The sequence shown here is derived from an EMBL/GenBank/DDBJ whole genome shotgun (WGS) entry which is preliminary data.</text>
</comment>
<reference evidence="2 3" key="1">
    <citation type="journal article" date="2024" name="Commun. Biol.">
        <title>Comparative genomic analysis of thermophilic fungi reveals convergent evolutionary adaptations and gene losses.</title>
        <authorList>
            <person name="Steindorff A.S."/>
            <person name="Aguilar-Pontes M.V."/>
            <person name="Robinson A.J."/>
            <person name="Andreopoulos B."/>
            <person name="LaButti K."/>
            <person name="Kuo A."/>
            <person name="Mondo S."/>
            <person name="Riley R."/>
            <person name="Otillar R."/>
            <person name="Haridas S."/>
            <person name="Lipzen A."/>
            <person name="Grimwood J."/>
            <person name="Schmutz J."/>
            <person name="Clum A."/>
            <person name="Reid I.D."/>
            <person name="Moisan M.C."/>
            <person name="Butler G."/>
            <person name="Nguyen T.T.M."/>
            <person name="Dewar K."/>
            <person name="Conant G."/>
            <person name="Drula E."/>
            <person name="Henrissat B."/>
            <person name="Hansel C."/>
            <person name="Singer S."/>
            <person name="Hutchinson M.I."/>
            <person name="de Vries R.P."/>
            <person name="Natvig D.O."/>
            <person name="Powell A.J."/>
            <person name="Tsang A."/>
            <person name="Grigoriev I.V."/>
        </authorList>
    </citation>
    <scope>NUCLEOTIDE SEQUENCE [LARGE SCALE GENOMIC DNA]</scope>
    <source>
        <strain evidence="2 3">CBS 620.91</strain>
    </source>
</reference>
<organism evidence="2 3">
    <name type="scientific">Humicola insolens</name>
    <name type="common">Soft-rot fungus</name>
    <dbReference type="NCBI Taxonomy" id="85995"/>
    <lineage>
        <taxon>Eukaryota</taxon>
        <taxon>Fungi</taxon>
        <taxon>Dikarya</taxon>
        <taxon>Ascomycota</taxon>
        <taxon>Pezizomycotina</taxon>
        <taxon>Sordariomycetes</taxon>
        <taxon>Sordariomycetidae</taxon>
        <taxon>Sordariales</taxon>
        <taxon>Chaetomiaceae</taxon>
        <taxon>Mycothermus</taxon>
    </lineage>
</organism>